<sequence>MGAPASMDWRWARRTGGILSGAQKRALAVELAKVVARYPGSRLRTALGRRGGARLDLDALRWPDSSLARDAEAEAIAVLSPHMLHHSYRVYVLGLLLAQIEGARVDEELAFVASILHDTHLEHPTPGRCFAVVGGERAERFALDHGAAPEAASAVGAAIGAHITVGAGDDLSDLGGFVSAGAFTDITGFRLDEVDPAWVAQLLERHPRHELTRHLLRAWREESRAVPGGRAQWLTRYGAFPLLLRAAPYAE</sequence>
<dbReference type="Proteomes" id="UP001277761">
    <property type="component" value="Unassembled WGS sequence"/>
</dbReference>
<keyword evidence="2" id="KW-1185">Reference proteome</keyword>
<protein>
    <recommendedName>
        <fullName evidence="3">Phosphohydrolase</fullName>
    </recommendedName>
</protein>
<evidence type="ECO:0000313" key="2">
    <source>
        <dbReference type="Proteomes" id="UP001277761"/>
    </source>
</evidence>
<organism evidence="1 2">
    <name type="scientific">Patulibacter brassicae</name>
    <dbReference type="NCBI Taxonomy" id="1705717"/>
    <lineage>
        <taxon>Bacteria</taxon>
        <taxon>Bacillati</taxon>
        <taxon>Actinomycetota</taxon>
        <taxon>Thermoleophilia</taxon>
        <taxon>Solirubrobacterales</taxon>
        <taxon>Patulibacteraceae</taxon>
        <taxon>Patulibacter</taxon>
    </lineage>
</organism>
<accession>A0ABU4VNX9</accession>
<dbReference type="PANTHER" id="PTHR35569">
    <property type="entry name" value="CYANAMIDE HYDRATASE DDI2-RELATED"/>
    <property type="match status" value="1"/>
</dbReference>
<dbReference type="Gene3D" id="1.10.3210.10">
    <property type="entry name" value="Hypothetical protein af1432"/>
    <property type="match status" value="1"/>
</dbReference>
<dbReference type="RefSeq" id="WP_319955702.1">
    <property type="nucleotide sequence ID" value="NZ_JAXAVX010000016.1"/>
</dbReference>
<name>A0ABU4VNX9_9ACTN</name>
<dbReference type="PANTHER" id="PTHR35569:SF1">
    <property type="entry name" value="CYANAMIDE HYDRATASE DDI2-RELATED"/>
    <property type="match status" value="1"/>
</dbReference>
<evidence type="ECO:0008006" key="3">
    <source>
        <dbReference type="Google" id="ProtNLM"/>
    </source>
</evidence>
<dbReference type="EMBL" id="JAXAVX010000016">
    <property type="protein sequence ID" value="MDX8153552.1"/>
    <property type="molecule type" value="Genomic_DNA"/>
</dbReference>
<dbReference type="SUPFAM" id="SSF109604">
    <property type="entry name" value="HD-domain/PDEase-like"/>
    <property type="match status" value="1"/>
</dbReference>
<evidence type="ECO:0000313" key="1">
    <source>
        <dbReference type="EMBL" id="MDX8153552.1"/>
    </source>
</evidence>
<proteinExistence type="predicted"/>
<comment type="caution">
    <text evidence="1">The sequence shown here is derived from an EMBL/GenBank/DDBJ whole genome shotgun (WGS) entry which is preliminary data.</text>
</comment>
<reference evidence="1 2" key="1">
    <citation type="submission" date="2023-11" db="EMBL/GenBank/DDBJ databases">
        <authorList>
            <person name="Xu M."/>
            <person name="Jiang T."/>
        </authorList>
    </citation>
    <scope>NUCLEOTIDE SEQUENCE [LARGE SCALE GENOMIC DNA]</scope>
    <source>
        <strain evidence="1 2">SD</strain>
    </source>
</reference>
<gene>
    <name evidence="1" type="ORF">SK069_18275</name>
</gene>